<evidence type="ECO:0000259" key="1">
    <source>
        <dbReference type="Pfam" id="PF05685"/>
    </source>
</evidence>
<dbReference type="InterPro" id="IPR012296">
    <property type="entry name" value="Nuclease_put_TT1808"/>
</dbReference>
<dbReference type="Proteomes" id="UP001374803">
    <property type="component" value="Chromosome"/>
</dbReference>
<dbReference type="RefSeq" id="WP_394837054.1">
    <property type="nucleotide sequence ID" value="NZ_CP089929.1"/>
</dbReference>
<evidence type="ECO:0000313" key="3">
    <source>
        <dbReference type="Proteomes" id="UP001374803"/>
    </source>
</evidence>
<gene>
    <name evidence="2" type="ORF">LVJ94_09110</name>
</gene>
<dbReference type="InterPro" id="IPR008538">
    <property type="entry name" value="Uma2"/>
</dbReference>
<sequence length="191" mass="21473">MNSVSVEEIAPDQIRPLLRVEYDRLVAAGAFEGERLELLRGRLVLMSPQEGPHASTTSRLQDLLVPRLLGQAQVRIQLPLSLGDDSEPEPDVAVVALGDYDYEHPHAALWVIEVSDSSLKKDRQLKPGIYAEADIRDYWIVNLVERIIEVHREPRAGAYQTITRYREGDTIAPLAFSDLSIEVSRILPRKA</sequence>
<feature type="domain" description="Putative restriction endonuclease" evidence="1">
    <location>
        <begin position="21"/>
        <end position="183"/>
    </location>
</feature>
<dbReference type="CDD" id="cd06260">
    <property type="entry name" value="DUF820-like"/>
    <property type="match status" value="1"/>
</dbReference>
<dbReference type="PANTHER" id="PTHR35400">
    <property type="entry name" value="SLR1083 PROTEIN"/>
    <property type="match status" value="1"/>
</dbReference>
<dbReference type="InterPro" id="IPR011335">
    <property type="entry name" value="Restrct_endonuc-II-like"/>
</dbReference>
<dbReference type="Gene3D" id="3.90.1570.10">
    <property type="entry name" value="tt1808, chain A"/>
    <property type="match status" value="1"/>
</dbReference>
<dbReference type="Pfam" id="PF05685">
    <property type="entry name" value="Uma2"/>
    <property type="match status" value="1"/>
</dbReference>
<keyword evidence="2" id="KW-0540">Nuclease</keyword>
<dbReference type="SUPFAM" id="SSF52980">
    <property type="entry name" value="Restriction endonuclease-like"/>
    <property type="match status" value="1"/>
</dbReference>
<keyword evidence="2" id="KW-0255">Endonuclease</keyword>
<name>A0ABZ2LCV2_9BACT</name>
<accession>A0ABZ2LCV2</accession>
<dbReference type="GO" id="GO:0004519">
    <property type="term" value="F:endonuclease activity"/>
    <property type="evidence" value="ECO:0007669"/>
    <property type="project" value="UniProtKB-KW"/>
</dbReference>
<dbReference type="PANTHER" id="PTHR35400:SF1">
    <property type="entry name" value="SLR1083 PROTEIN"/>
    <property type="match status" value="1"/>
</dbReference>
<proteinExistence type="predicted"/>
<keyword evidence="3" id="KW-1185">Reference proteome</keyword>
<evidence type="ECO:0000313" key="2">
    <source>
        <dbReference type="EMBL" id="WXB07394.1"/>
    </source>
</evidence>
<protein>
    <submittedName>
        <fullName evidence="2">Uma2 family endonuclease</fullName>
    </submittedName>
</protein>
<keyword evidence="2" id="KW-0378">Hydrolase</keyword>
<dbReference type="EMBL" id="CP089983">
    <property type="protein sequence ID" value="WXB07394.1"/>
    <property type="molecule type" value="Genomic_DNA"/>
</dbReference>
<reference evidence="2" key="1">
    <citation type="submission" date="2021-12" db="EMBL/GenBank/DDBJ databases">
        <title>Discovery of the Pendulisporaceae a myxobacterial family with distinct sporulation behavior and unique specialized metabolism.</title>
        <authorList>
            <person name="Garcia R."/>
            <person name="Popoff A."/>
            <person name="Bader C.D."/>
            <person name="Loehr J."/>
            <person name="Walesch S."/>
            <person name="Walt C."/>
            <person name="Boldt J."/>
            <person name="Bunk B."/>
            <person name="Haeckl F.J.F.P.J."/>
            <person name="Gunesch A.P."/>
            <person name="Birkelbach J."/>
            <person name="Nuebel U."/>
            <person name="Pietschmann T."/>
            <person name="Bach T."/>
            <person name="Mueller R."/>
        </authorList>
    </citation>
    <scope>NUCLEOTIDE SEQUENCE</scope>
    <source>
        <strain evidence="2">MSr11367</strain>
    </source>
</reference>
<organism evidence="2 3">
    <name type="scientific">Pendulispora rubella</name>
    <dbReference type="NCBI Taxonomy" id="2741070"/>
    <lineage>
        <taxon>Bacteria</taxon>
        <taxon>Pseudomonadati</taxon>
        <taxon>Myxococcota</taxon>
        <taxon>Myxococcia</taxon>
        <taxon>Myxococcales</taxon>
        <taxon>Sorangiineae</taxon>
        <taxon>Pendulisporaceae</taxon>
        <taxon>Pendulispora</taxon>
    </lineage>
</organism>